<gene>
    <name evidence="2" type="ORF">HYC85_020781</name>
</gene>
<keyword evidence="3" id="KW-1185">Reference proteome</keyword>
<protein>
    <submittedName>
        <fullName evidence="2">Uncharacterized protein</fullName>
    </submittedName>
</protein>
<dbReference type="Proteomes" id="UP000593564">
    <property type="component" value="Unassembled WGS sequence"/>
</dbReference>
<organism evidence="2 3">
    <name type="scientific">Camellia sinensis</name>
    <name type="common">Tea plant</name>
    <name type="synonym">Thea sinensis</name>
    <dbReference type="NCBI Taxonomy" id="4442"/>
    <lineage>
        <taxon>Eukaryota</taxon>
        <taxon>Viridiplantae</taxon>
        <taxon>Streptophyta</taxon>
        <taxon>Embryophyta</taxon>
        <taxon>Tracheophyta</taxon>
        <taxon>Spermatophyta</taxon>
        <taxon>Magnoliopsida</taxon>
        <taxon>eudicotyledons</taxon>
        <taxon>Gunneridae</taxon>
        <taxon>Pentapetalae</taxon>
        <taxon>asterids</taxon>
        <taxon>Ericales</taxon>
        <taxon>Theaceae</taxon>
        <taxon>Camellia</taxon>
    </lineage>
</organism>
<dbReference type="AlphaFoldDB" id="A0A7J7GQT0"/>
<feature type="region of interest" description="Disordered" evidence="1">
    <location>
        <begin position="105"/>
        <end position="128"/>
    </location>
</feature>
<accession>A0A7J7GQT0</accession>
<reference evidence="3" key="1">
    <citation type="journal article" date="2020" name="Nat. Commun.">
        <title>Genome assembly of wild tea tree DASZ reveals pedigree and selection history of tea varieties.</title>
        <authorList>
            <person name="Zhang W."/>
            <person name="Zhang Y."/>
            <person name="Qiu H."/>
            <person name="Guo Y."/>
            <person name="Wan H."/>
            <person name="Zhang X."/>
            <person name="Scossa F."/>
            <person name="Alseekh S."/>
            <person name="Zhang Q."/>
            <person name="Wang P."/>
            <person name="Xu L."/>
            <person name="Schmidt M.H."/>
            <person name="Jia X."/>
            <person name="Li D."/>
            <person name="Zhu A."/>
            <person name="Guo F."/>
            <person name="Chen W."/>
            <person name="Ni D."/>
            <person name="Usadel B."/>
            <person name="Fernie A.R."/>
            <person name="Wen W."/>
        </authorList>
    </citation>
    <scope>NUCLEOTIDE SEQUENCE [LARGE SCALE GENOMIC DNA]</scope>
    <source>
        <strain evidence="3">cv. G240</strain>
    </source>
</reference>
<feature type="region of interest" description="Disordered" evidence="1">
    <location>
        <begin position="1"/>
        <end position="26"/>
    </location>
</feature>
<reference evidence="2 3" key="2">
    <citation type="submission" date="2020-07" db="EMBL/GenBank/DDBJ databases">
        <title>Genome assembly of wild tea tree DASZ reveals pedigree and selection history of tea varieties.</title>
        <authorList>
            <person name="Zhang W."/>
        </authorList>
    </citation>
    <scope>NUCLEOTIDE SEQUENCE [LARGE SCALE GENOMIC DNA]</scope>
    <source>
        <strain evidence="3">cv. G240</strain>
        <tissue evidence="2">Leaf</tissue>
    </source>
</reference>
<dbReference type="SUPFAM" id="SSF158710">
    <property type="entry name" value="PSPTO4464-like"/>
    <property type="match status" value="1"/>
</dbReference>
<proteinExistence type="predicted"/>
<dbReference type="Pfam" id="PF04751">
    <property type="entry name" value="DarP"/>
    <property type="match status" value="1"/>
</dbReference>
<evidence type="ECO:0000313" key="2">
    <source>
        <dbReference type="EMBL" id="KAF5943139.1"/>
    </source>
</evidence>
<dbReference type="PANTHER" id="PTHR36898">
    <property type="entry name" value="OSJNBB0026I12.6 PROTEIN"/>
    <property type="match status" value="1"/>
</dbReference>
<sequence length="361" mass="41781">MSKSKSREYSGLECVGRPSQQRTGEERARMVHLMKPVMLRWLRWQHRCYSRTTLHHYLFHSPSSTLYTLTTSLQPPLISTVVPSFHRTLHFRSHGLKSPYALDSRYSNIDDSDDPNARKSRNEKKREARRAVRWGMELAAFSTPQIQTVASLEPEVFDAIMLVKRLGRDVREGKRRQFNYIGRLLRDAEPELMDGLIQATKDGDQNKFQALSGSEMWDIEDDDDEVEETEYEDEEEGSHNYINMATRWSDGLINKDADITKEIYSVQDVDFDRQDYHSKTVAKRSMVEDPDPYSLGPCSAAFLFLGLVLRELRRLVREVHSMQERQVTSEENEGEADAALNGAERSLARFLRTLAKQLQTE</sequence>
<dbReference type="CDD" id="cd16331">
    <property type="entry name" value="YjgA-like"/>
    <property type="match status" value="1"/>
</dbReference>
<feature type="compositionally biased region" description="Basic and acidic residues" evidence="1">
    <location>
        <begin position="1"/>
        <end position="10"/>
    </location>
</feature>
<evidence type="ECO:0000313" key="3">
    <source>
        <dbReference type="Proteomes" id="UP000593564"/>
    </source>
</evidence>
<dbReference type="InterPro" id="IPR023153">
    <property type="entry name" value="DarP_sf"/>
</dbReference>
<dbReference type="Gene3D" id="1.10.60.30">
    <property type="entry name" value="PSPTO4464-like domains"/>
    <property type="match status" value="1"/>
</dbReference>
<evidence type="ECO:0000256" key="1">
    <source>
        <dbReference type="SAM" id="MobiDB-lite"/>
    </source>
</evidence>
<dbReference type="EMBL" id="JACBKZ010000009">
    <property type="protein sequence ID" value="KAF5943139.1"/>
    <property type="molecule type" value="Genomic_DNA"/>
</dbReference>
<name>A0A7J7GQT0_CAMSI</name>
<comment type="caution">
    <text evidence="2">The sequence shown here is derived from an EMBL/GenBank/DDBJ whole genome shotgun (WGS) entry which is preliminary data.</text>
</comment>
<dbReference type="PANTHER" id="PTHR36898:SF1">
    <property type="entry name" value="OS04G0250700 PROTEIN"/>
    <property type="match status" value="1"/>
</dbReference>
<dbReference type="InterPro" id="IPR006839">
    <property type="entry name" value="DarP"/>
</dbReference>